<dbReference type="Gene3D" id="2.130.10.30">
    <property type="entry name" value="Regulator of chromosome condensation 1/beta-lactamase-inhibitor protein II"/>
    <property type="match status" value="1"/>
</dbReference>
<name>A0A813EXH8_POLGL</name>
<organism evidence="1 2">
    <name type="scientific">Polarella glacialis</name>
    <name type="common">Dinoflagellate</name>
    <dbReference type="NCBI Taxonomy" id="89957"/>
    <lineage>
        <taxon>Eukaryota</taxon>
        <taxon>Sar</taxon>
        <taxon>Alveolata</taxon>
        <taxon>Dinophyceae</taxon>
        <taxon>Suessiales</taxon>
        <taxon>Suessiaceae</taxon>
        <taxon>Polarella</taxon>
    </lineage>
</organism>
<dbReference type="Proteomes" id="UP000654075">
    <property type="component" value="Unassembled WGS sequence"/>
</dbReference>
<comment type="caution">
    <text evidence="1">The sequence shown here is derived from an EMBL/GenBank/DDBJ whole genome shotgun (WGS) entry which is preliminary data.</text>
</comment>
<feature type="non-terminal residue" evidence="1">
    <location>
        <position position="248"/>
    </location>
</feature>
<dbReference type="AlphaFoldDB" id="A0A813EXH8"/>
<sequence length="248" mass="25997">MTAMATTAVARKQPDQKAEGMLHISLVGVGGDKIAEGTWHRSCKMLELFRIARRSKPRLQIKLLYGILKLNSQMSLDFLDQDLGCVLLTVCFFDAAKKEQPFSFGLAFAAIKDDGSVVTWGNANHGGDSSSVADKLQEGIFQIAGNASAFATVKDDGSVVTWGMSFSGGDSSSVADKLQEGVVQVSGNVNAFAAVKEDGSVTTWGTADRGGDSSSVADKLQEGVVQVSGNGHAFAAIKDNGSVVTWGG</sequence>
<evidence type="ECO:0000313" key="2">
    <source>
        <dbReference type="Proteomes" id="UP000654075"/>
    </source>
</evidence>
<dbReference type="SUPFAM" id="SSF50985">
    <property type="entry name" value="RCC1/BLIP-II"/>
    <property type="match status" value="1"/>
</dbReference>
<proteinExistence type="predicted"/>
<dbReference type="InterPro" id="IPR009091">
    <property type="entry name" value="RCC1/BLIP-II"/>
</dbReference>
<accession>A0A813EXH8</accession>
<keyword evidence="2" id="KW-1185">Reference proteome</keyword>
<dbReference type="EMBL" id="CAJNNV010014366">
    <property type="protein sequence ID" value="CAE8602513.1"/>
    <property type="molecule type" value="Genomic_DNA"/>
</dbReference>
<evidence type="ECO:0000313" key="1">
    <source>
        <dbReference type="EMBL" id="CAE8602513.1"/>
    </source>
</evidence>
<gene>
    <name evidence="1" type="ORF">PGLA1383_LOCUS20754</name>
</gene>
<protein>
    <submittedName>
        <fullName evidence="1">Uncharacterized protein</fullName>
    </submittedName>
</protein>
<reference evidence="1" key="1">
    <citation type="submission" date="2021-02" db="EMBL/GenBank/DDBJ databases">
        <authorList>
            <person name="Dougan E. K."/>
            <person name="Rhodes N."/>
            <person name="Thang M."/>
            <person name="Chan C."/>
        </authorList>
    </citation>
    <scope>NUCLEOTIDE SEQUENCE</scope>
</reference>